<evidence type="ECO:0000256" key="9">
    <source>
        <dbReference type="ARBA" id="ARBA00022777"/>
    </source>
</evidence>
<keyword evidence="5" id="KW-0597">Phosphoprotein</keyword>
<dbReference type="SUPFAM" id="SSF103190">
    <property type="entry name" value="Sensory domain-like"/>
    <property type="match status" value="1"/>
</dbReference>
<dbReference type="SMART" id="SM00387">
    <property type="entry name" value="HATPase_c"/>
    <property type="match status" value="1"/>
</dbReference>
<dbReference type="Gene3D" id="3.30.450.20">
    <property type="entry name" value="PAS domain"/>
    <property type="match status" value="2"/>
</dbReference>
<feature type="transmembrane region" description="Helical" evidence="15">
    <location>
        <begin position="148"/>
        <end position="169"/>
    </location>
</feature>
<evidence type="ECO:0000256" key="10">
    <source>
        <dbReference type="ARBA" id="ARBA00022840"/>
    </source>
</evidence>
<dbReference type="GO" id="GO:0005886">
    <property type="term" value="C:plasma membrane"/>
    <property type="evidence" value="ECO:0007669"/>
    <property type="project" value="UniProtKB-SubCell"/>
</dbReference>
<dbReference type="InterPro" id="IPR036890">
    <property type="entry name" value="HATPase_C_sf"/>
</dbReference>
<dbReference type="AlphaFoldDB" id="Q0RLG8"/>
<evidence type="ECO:0000259" key="16">
    <source>
        <dbReference type="PROSITE" id="PS50109"/>
    </source>
</evidence>
<protein>
    <recommendedName>
        <fullName evidence="3">histidine kinase</fullName>
        <ecNumber evidence="3">2.7.13.3</ecNumber>
    </recommendedName>
</protein>
<keyword evidence="18" id="KW-1185">Reference proteome</keyword>
<feature type="region of interest" description="Disordered" evidence="14">
    <location>
        <begin position="498"/>
        <end position="548"/>
    </location>
</feature>
<comment type="catalytic activity">
    <reaction evidence="1">
        <text>ATP + protein L-histidine = ADP + protein N-phospho-L-histidine.</text>
        <dbReference type="EC" id="2.7.13.3"/>
    </reaction>
</comment>
<dbReference type="PANTHER" id="PTHR43547">
    <property type="entry name" value="TWO-COMPONENT HISTIDINE KINASE"/>
    <property type="match status" value="1"/>
</dbReference>
<dbReference type="GO" id="GO:0005524">
    <property type="term" value="F:ATP binding"/>
    <property type="evidence" value="ECO:0007669"/>
    <property type="project" value="UniProtKB-KW"/>
</dbReference>
<dbReference type="InterPro" id="IPR004358">
    <property type="entry name" value="Sig_transdc_His_kin-like_C"/>
</dbReference>
<dbReference type="KEGG" id="fal:FRAAL2992"/>
<dbReference type="SUPFAM" id="SSF55890">
    <property type="entry name" value="Sporulation response regulatory protein Spo0B"/>
    <property type="match status" value="1"/>
</dbReference>
<dbReference type="GO" id="GO:0000155">
    <property type="term" value="F:phosphorelay sensor kinase activity"/>
    <property type="evidence" value="ECO:0007669"/>
    <property type="project" value="InterPro"/>
</dbReference>
<keyword evidence="9 17" id="KW-0418">Kinase</keyword>
<feature type="compositionally biased region" description="Basic and acidic residues" evidence="14">
    <location>
        <begin position="498"/>
        <end position="529"/>
    </location>
</feature>
<reference evidence="17 18" key="1">
    <citation type="journal article" date="2007" name="Genome Res.">
        <title>Genome characteristics of facultatively symbiotic Frankia sp. strains reflect host range and host plant biogeography.</title>
        <authorList>
            <person name="Normand P."/>
            <person name="Lapierre P."/>
            <person name="Tisa L.S."/>
            <person name="Gogarten J.P."/>
            <person name="Alloisio N."/>
            <person name="Bagnarol E."/>
            <person name="Bassi C.A."/>
            <person name="Berry A.M."/>
            <person name="Bickhart D.M."/>
            <person name="Choisne N."/>
            <person name="Couloux A."/>
            <person name="Cournoyer B."/>
            <person name="Cruveiller S."/>
            <person name="Daubin V."/>
            <person name="Demange N."/>
            <person name="Francino M.P."/>
            <person name="Goltsman E."/>
            <person name="Huang Y."/>
            <person name="Kopp O.R."/>
            <person name="Labarre L."/>
            <person name="Lapidus A."/>
            <person name="Lavire C."/>
            <person name="Marechal J."/>
            <person name="Martinez M."/>
            <person name="Mastronunzio J.E."/>
            <person name="Mullin B.C."/>
            <person name="Niemann J."/>
            <person name="Pujic P."/>
            <person name="Rawnsley T."/>
            <person name="Rouy Z."/>
            <person name="Schenowitz C."/>
            <person name="Sellstedt A."/>
            <person name="Tavares F."/>
            <person name="Tomkins J.P."/>
            <person name="Vallenet D."/>
            <person name="Valverde C."/>
            <person name="Wall L.G."/>
            <person name="Wang Y."/>
            <person name="Medigue C."/>
            <person name="Benson D.R."/>
        </authorList>
    </citation>
    <scope>NUCLEOTIDE SEQUENCE [LARGE SCALE GENOMIC DNA]</scope>
    <source>
        <strain evidence="18">DSM 45986 / CECT 9034 / ACN14a</strain>
    </source>
</reference>
<evidence type="ECO:0000256" key="13">
    <source>
        <dbReference type="ARBA" id="ARBA00023136"/>
    </source>
</evidence>
<keyword evidence="13 15" id="KW-0472">Membrane</keyword>
<dbReference type="PROSITE" id="PS50109">
    <property type="entry name" value="HIS_KIN"/>
    <property type="match status" value="1"/>
</dbReference>
<dbReference type="PRINTS" id="PR00344">
    <property type="entry name" value="BCTRLSENSOR"/>
</dbReference>
<dbReference type="InterPro" id="IPR033463">
    <property type="entry name" value="sCache_3"/>
</dbReference>
<dbReference type="HOGENOM" id="CLU_020211_11_1_11"/>
<evidence type="ECO:0000256" key="8">
    <source>
        <dbReference type="ARBA" id="ARBA00022741"/>
    </source>
</evidence>
<evidence type="ECO:0000313" key="17">
    <source>
        <dbReference type="EMBL" id="CAJ61636.1"/>
    </source>
</evidence>
<keyword evidence="6" id="KW-0808">Transferase</keyword>
<keyword evidence="8" id="KW-0547">Nucleotide-binding</keyword>
<dbReference type="Pfam" id="PF02518">
    <property type="entry name" value="HATPase_c"/>
    <property type="match status" value="1"/>
</dbReference>
<keyword evidence="10" id="KW-0067">ATP-binding</keyword>
<evidence type="ECO:0000256" key="12">
    <source>
        <dbReference type="ARBA" id="ARBA00023012"/>
    </source>
</evidence>
<dbReference type="PANTHER" id="PTHR43547:SF10">
    <property type="entry name" value="SENSOR HISTIDINE KINASE DCUS"/>
    <property type="match status" value="1"/>
</dbReference>
<dbReference type="SUPFAM" id="SSF55874">
    <property type="entry name" value="ATPase domain of HSP90 chaperone/DNA topoisomerase II/histidine kinase"/>
    <property type="match status" value="1"/>
</dbReference>
<dbReference type="InterPro" id="IPR016120">
    <property type="entry name" value="Sig_transdc_His_kin_SpoOB"/>
</dbReference>
<dbReference type="eggNOG" id="COG3290">
    <property type="taxonomic scope" value="Bacteria"/>
</dbReference>
<dbReference type="InterPro" id="IPR003594">
    <property type="entry name" value="HATPase_dom"/>
</dbReference>
<gene>
    <name evidence="17" type="ordered locus">FRAAL2992</name>
</gene>
<feature type="domain" description="Histidine kinase" evidence="16">
    <location>
        <begin position="310"/>
        <end position="499"/>
    </location>
</feature>
<name>Q0RLG8_FRAAA</name>
<evidence type="ECO:0000256" key="4">
    <source>
        <dbReference type="ARBA" id="ARBA00022475"/>
    </source>
</evidence>
<evidence type="ECO:0000256" key="2">
    <source>
        <dbReference type="ARBA" id="ARBA00004651"/>
    </source>
</evidence>
<evidence type="ECO:0000256" key="1">
    <source>
        <dbReference type="ARBA" id="ARBA00000085"/>
    </source>
</evidence>
<dbReference type="EMBL" id="CT573213">
    <property type="protein sequence ID" value="CAJ61636.1"/>
    <property type="molecule type" value="Genomic_DNA"/>
</dbReference>
<evidence type="ECO:0000256" key="5">
    <source>
        <dbReference type="ARBA" id="ARBA00022553"/>
    </source>
</evidence>
<comment type="subcellular location">
    <subcellularLocation>
        <location evidence="2">Cell membrane</location>
        <topology evidence="2">Multi-pass membrane protein</topology>
    </subcellularLocation>
</comment>
<evidence type="ECO:0000256" key="11">
    <source>
        <dbReference type="ARBA" id="ARBA00022989"/>
    </source>
</evidence>
<dbReference type="Proteomes" id="UP000000657">
    <property type="component" value="Chromosome"/>
</dbReference>
<dbReference type="InterPro" id="IPR029151">
    <property type="entry name" value="Sensor-like_sf"/>
</dbReference>
<accession>Q0RLG8</accession>
<evidence type="ECO:0000313" key="18">
    <source>
        <dbReference type="Proteomes" id="UP000000657"/>
    </source>
</evidence>
<dbReference type="STRING" id="326424.FRAAL2992"/>
<dbReference type="EC" id="2.7.13.3" evidence="3"/>
<organism evidence="17 18">
    <name type="scientific">Frankia alni (strain DSM 45986 / CECT 9034 / ACN14a)</name>
    <dbReference type="NCBI Taxonomy" id="326424"/>
    <lineage>
        <taxon>Bacteria</taxon>
        <taxon>Bacillati</taxon>
        <taxon>Actinomycetota</taxon>
        <taxon>Actinomycetes</taxon>
        <taxon>Frankiales</taxon>
        <taxon>Frankiaceae</taxon>
        <taxon>Frankia</taxon>
    </lineage>
</organism>
<keyword evidence="12" id="KW-0902">Two-component regulatory system</keyword>
<sequence length="548" mass="57772">MAAAAGTALVLIARHAASRSTTDRVLAVAETFAEAPGVEAALAAPDPSAELQPIAERVRRRSGVDFLVVMNVQGLRYTHPNPALIGKHFIGHTEPALRGHALTETFTGTLGPSVRAVVPVLGADGSVRGLVAAGITLRAIDESVTRQLVVVGSASFAVVVLTLSGAVLLSRRVRRQTHGLGSADLARMYEHHDTVLHAVREGVLIIDGSRHLLLANDEARRLLGLPAGGEGRSVDEVGLDPAVAGLFGSGRLVDDAVLPVGDRLVAVNQRPTEHHDRATGCVVTLRDTTELRALTGELDAVRGFAAALRAQAHEAANRMHTVVTLVQLQRYAQAVSFATDGLAGAQRLTDQLLSAVDEPVLAALLLGKVAQAHERGVELVVTEDTRFESFGIDAADLVTLVGNLIDNAVDAALAADPAGQAARRPRRVTVAVQADREACVVRVADTGPGLAPDRIDDAFRLGWTTKADPAGPVPGRGIGLALVRQVVRRYAGSVTVKRDRETAERDGKTVEHDGETVERDGRTVERDGETVFTVRLPARPATRPGRGA</sequence>
<dbReference type="InterPro" id="IPR005467">
    <property type="entry name" value="His_kinase_dom"/>
</dbReference>
<dbReference type="Pfam" id="PF17203">
    <property type="entry name" value="sCache_3_2"/>
    <property type="match status" value="1"/>
</dbReference>
<keyword evidence="11 15" id="KW-1133">Transmembrane helix</keyword>
<proteinExistence type="predicted"/>
<evidence type="ECO:0000256" key="15">
    <source>
        <dbReference type="SAM" id="Phobius"/>
    </source>
</evidence>
<evidence type="ECO:0000256" key="7">
    <source>
        <dbReference type="ARBA" id="ARBA00022692"/>
    </source>
</evidence>
<evidence type="ECO:0000256" key="14">
    <source>
        <dbReference type="SAM" id="MobiDB-lite"/>
    </source>
</evidence>
<keyword evidence="7 15" id="KW-0812">Transmembrane</keyword>
<dbReference type="Gene3D" id="3.30.565.10">
    <property type="entry name" value="Histidine kinase-like ATPase, C-terminal domain"/>
    <property type="match status" value="1"/>
</dbReference>
<keyword evidence="4" id="KW-1003">Cell membrane</keyword>
<evidence type="ECO:0000256" key="3">
    <source>
        <dbReference type="ARBA" id="ARBA00012438"/>
    </source>
</evidence>
<evidence type="ECO:0000256" key="6">
    <source>
        <dbReference type="ARBA" id="ARBA00022679"/>
    </source>
</evidence>